<gene>
    <name evidence="1" type="ORF">Tci_030477</name>
</gene>
<proteinExistence type="predicted"/>
<dbReference type="AlphaFoldDB" id="A0A6L2LBI6"/>
<accession>A0A6L2LBI6</accession>
<reference evidence="1" key="1">
    <citation type="journal article" date="2019" name="Sci. Rep.">
        <title>Draft genome of Tanacetum cinerariifolium, the natural source of mosquito coil.</title>
        <authorList>
            <person name="Yamashiro T."/>
            <person name="Shiraishi A."/>
            <person name="Satake H."/>
            <person name="Nakayama K."/>
        </authorList>
    </citation>
    <scope>NUCLEOTIDE SEQUENCE</scope>
</reference>
<dbReference type="PANTHER" id="PTHR11439">
    <property type="entry name" value="GAG-POL-RELATED RETROTRANSPOSON"/>
    <property type="match status" value="1"/>
</dbReference>
<evidence type="ECO:0000313" key="1">
    <source>
        <dbReference type="EMBL" id="GEU58499.1"/>
    </source>
</evidence>
<organism evidence="1">
    <name type="scientific">Tanacetum cinerariifolium</name>
    <name type="common">Dalmatian daisy</name>
    <name type="synonym">Chrysanthemum cinerariifolium</name>
    <dbReference type="NCBI Taxonomy" id="118510"/>
    <lineage>
        <taxon>Eukaryota</taxon>
        <taxon>Viridiplantae</taxon>
        <taxon>Streptophyta</taxon>
        <taxon>Embryophyta</taxon>
        <taxon>Tracheophyta</taxon>
        <taxon>Spermatophyta</taxon>
        <taxon>Magnoliopsida</taxon>
        <taxon>eudicotyledons</taxon>
        <taxon>Gunneridae</taxon>
        <taxon>Pentapetalae</taxon>
        <taxon>asterids</taxon>
        <taxon>campanulids</taxon>
        <taxon>Asterales</taxon>
        <taxon>Asteraceae</taxon>
        <taxon>Asteroideae</taxon>
        <taxon>Anthemideae</taxon>
        <taxon>Anthemidinae</taxon>
        <taxon>Tanacetum</taxon>
    </lineage>
</organism>
<comment type="caution">
    <text evidence="1">The sequence shown here is derived from an EMBL/GenBank/DDBJ whole genome shotgun (WGS) entry which is preliminary data.</text>
</comment>
<dbReference type="PANTHER" id="PTHR11439:SF483">
    <property type="entry name" value="PEPTIDE SYNTHASE GLIP-LIKE, PUTATIVE (AFU_ORTHOLOGUE AFUA_3G12920)-RELATED"/>
    <property type="match status" value="1"/>
</dbReference>
<protein>
    <submittedName>
        <fullName evidence="1">Copia protein</fullName>
    </submittedName>
</protein>
<sequence length="535" mass="60524">DAFENKQYKPEDIQELFRKLFNDVQNIHEEVAEYINTPGWNRPAFYNNDCTIAITPNEPVDSLIMGNEHLNTISATESDEFINDDESNHEEVIHEMSFKTYSNPLFDLDEEIISSEFNPIHNEDLDSTPKNNRFDTKSCLLESLLNRDESIPLDILDFSNVVRVFLPFFTNPYSRKLKDSCQRILSSKYSVPQLQLGINLLHLAGSQPMLKSSYKAEDSVIISIPPVVGGMADVVVKIKGTDFKGFGCRRNSVLKVGIFRLHFDSLLALQTPDDLSRSRLGFIEKMGVHGLSTLRVLILGNIAFDADQYPKGTRIETIVYADSDHAGYYIDCKSTGGVCTFMRCCLTTWFAKKQTALAISTTESKYVSAGKACQQALWMKQALINYGIRLDDVSIMCDTKGTIDLSKNPVQHFRTKHIEMCHHFLCDNVQKGNISIEKVAIEDNIADIFTKPLKREVEEDTSQPLPPPIASTEAPQMVSYVKLPILKKGEYILWTMKMDQYLDHTDYALWEVIVNDNSAVQMTKDEAGNEVEVPP</sequence>
<name>A0A6L2LBI6_TANCI</name>
<feature type="non-terminal residue" evidence="1">
    <location>
        <position position="1"/>
    </location>
</feature>
<dbReference type="CDD" id="cd09272">
    <property type="entry name" value="RNase_HI_RT_Ty1"/>
    <property type="match status" value="1"/>
</dbReference>
<dbReference type="EMBL" id="BKCJ010004014">
    <property type="protein sequence ID" value="GEU58499.1"/>
    <property type="molecule type" value="Genomic_DNA"/>
</dbReference>